<evidence type="ECO:0000313" key="4">
    <source>
        <dbReference type="EMBL" id="PXX48188.1"/>
    </source>
</evidence>
<keyword evidence="2" id="KW-0812">Transmembrane</keyword>
<keyword evidence="5" id="KW-1185">Reference proteome</keyword>
<dbReference type="EMBL" id="QJKD01000018">
    <property type="protein sequence ID" value="PXX48188.1"/>
    <property type="molecule type" value="Genomic_DNA"/>
</dbReference>
<keyword evidence="2" id="KW-0472">Membrane</keyword>
<keyword evidence="2" id="KW-1133">Transmembrane helix</keyword>
<proteinExistence type="predicted"/>
<dbReference type="GeneID" id="86064232"/>
<feature type="transmembrane region" description="Helical" evidence="2">
    <location>
        <begin position="32"/>
        <end position="50"/>
    </location>
</feature>
<evidence type="ECO:0000259" key="3">
    <source>
        <dbReference type="Pfam" id="PF05569"/>
    </source>
</evidence>
<comment type="caution">
    <text evidence="4">The sequence shown here is derived from an EMBL/GenBank/DDBJ whole genome shotgun (WGS) entry which is preliminary data.</text>
</comment>
<feature type="transmembrane region" description="Helical" evidence="2">
    <location>
        <begin position="6"/>
        <end position="25"/>
    </location>
</feature>
<dbReference type="Pfam" id="PF05569">
    <property type="entry name" value="Peptidase_M56"/>
    <property type="match status" value="1"/>
</dbReference>
<dbReference type="RefSeq" id="WP_243005179.1">
    <property type="nucleotide sequence ID" value="NZ_QJKD01000018.1"/>
</dbReference>
<reference evidence="4 5" key="1">
    <citation type="submission" date="2018-05" db="EMBL/GenBank/DDBJ databases">
        <title>Genomic Encyclopedia of Type Strains, Phase IV (KMG-IV): sequencing the most valuable type-strain genomes for metagenomic binning, comparative biology and taxonomic classification.</title>
        <authorList>
            <person name="Goeker M."/>
        </authorList>
    </citation>
    <scope>NUCLEOTIDE SEQUENCE [LARGE SCALE GENOMIC DNA]</scope>
    <source>
        <strain evidence="4 5">DSM 24995</strain>
    </source>
</reference>
<accession>A0A2V3Y0E4</accession>
<protein>
    <submittedName>
        <fullName evidence="4">Beta-lactamase regulating signal transducer with metallopeptidase domain</fullName>
    </submittedName>
</protein>
<dbReference type="PANTHER" id="PTHR34978:SF3">
    <property type="entry name" value="SLR0241 PROTEIN"/>
    <property type="match status" value="1"/>
</dbReference>
<dbReference type="InterPro" id="IPR052173">
    <property type="entry name" value="Beta-lactam_resp_regulator"/>
</dbReference>
<evidence type="ECO:0000256" key="2">
    <source>
        <dbReference type="SAM" id="Phobius"/>
    </source>
</evidence>
<dbReference type="PANTHER" id="PTHR34978">
    <property type="entry name" value="POSSIBLE SENSOR-TRANSDUCER PROTEIN BLAR"/>
    <property type="match status" value="1"/>
</dbReference>
<evidence type="ECO:0000256" key="1">
    <source>
        <dbReference type="SAM" id="MobiDB-lite"/>
    </source>
</evidence>
<feature type="transmembrane region" description="Helical" evidence="2">
    <location>
        <begin position="103"/>
        <end position="121"/>
    </location>
</feature>
<gene>
    <name evidence="4" type="ORF">DFR60_11867</name>
</gene>
<name>A0A2V3Y0E4_9FIRM</name>
<feature type="region of interest" description="Disordered" evidence="1">
    <location>
        <begin position="516"/>
        <end position="536"/>
    </location>
</feature>
<organism evidence="4 5">
    <name type="scientific">Hungatella effluvii</name>
    <dbReference type="NCBI Taxonomy" id="1096246"/>
    <lineage>
        <taxon>Bacteria</taxon>
        <taxon>Bacillati</taxon>
        <taxon>Bacillota</taxon>
        <taxon>Clostridia</taxon>
        <taxon>Lachnospirales</taxon>
        <taxon>Lachnospiraceae</taxon>
        <taxon>Hungatella</taxon>
    </lineage>
</organism>
<sequence length="536" mass="59966">MSLIQMSISAAVMIFVITAIRAISINRLPKKTFLALWGLVLARLLVPFTWPSPFSVYSLAKYSGAEQISGVPIANVLPVIPVTTAPAAVQNTAAVVGVTPKGWIWGVGLALCTLYFAIAYIRCRFEFMTSQPVENEFTVRWLAEHKCRRSVVIRQTSGITAPLTYGIFRPVILMPSETDWTDSKKLQYVLAHEYVHIRRFDGATKLLLTAALCIHWFNPLVWIMYTLANRDLELSCDERVVRMFGETMKSAYALTLIDMEEKKSGLTPLCNHFSKNAIEERIEAIMKIKKTTVCSMVIACAVVAGVGSTLATSAAAAGIPDDFIYIKEDIAVKFVPDPSIYAKYSSFGVTISNDGTSLLYKGQKIRLFNDAYSDETFYYDKNGTVNLLAVRSSAGEITGISAISEKEAQKYYDAFYADETNYSNPEPLENGKKYNMYYGAYGITFRADENALYYNGQKARLFVDETDGWYPAFWVDETGTADLTVVRDSTGQITGIKSISKEEAQNYLKNSEVDEQDIERRAEKRAQETAARYRKK</sequence>
<dbReference type="CDD" id="cd07341">
    <property type="entry name" value="M56_BlaR1_MecR1_like"/>
    <property type="match status" value="1"/>
</dbReference>
<dbReference type="AlphaFoldDB" id="A0A2V3Y0E4"/>
<dbReference type="Proteomes" id="UP000248057">
    <property type="component" value="Unassembled WGS sequence"/>
</dbReference>
<feature type="domain" description="Peptidase M56" evidence="3">
    <location>
        <begin position="3"/>
        <end position="285"/>
    </location>
</feature>
<feature type="compositionally biased region" description="Basic and acidic residues" evidence="1">
    <location>
        <begin position="518"/>
        <end position="527"/>
    </location>
</feature>
<evidence type="ECO:0000313" key="5">
    <source>
        <dbReference type="Proteomes" id="UP000248057"/>
    </source>
</evidence>
<dbReference type="InterPro" id="IPR008756">
    <property type="entry name" value="Peptidase_M56"/>
</dbReference>